<dbReference type="VEuPathDB" id="PlasmoDB:PYYM_1021900"/>
<dbReference type="Proteomes" id="UP000072904">
    <property type="component" value="Chromosome 10"/>
</dbReference>
<dbReference type="SUPFAM" id="SSF48403">
    <property type="entry name" value="Ankyrin repeat"/>
    <property type="match status" value="1"/>
</dbReference>
<evidence type="ECO:0000313" key="3">
    <source>
        <dbReference type="EMBL" id="CDU85057.1"/>
    </source>
</evidence>
<feature type="repeat" description="ANK" evidence="1">
    <location>
        <begin position="290"/>
        <end position="322"/>
    </location>
</feature>
<feature type="repeat" description="ANK" evidence="1">
    <location>
        <begin position="357"/>
        <end position="389"/>
    </location>
</feature>
<dbReference type="Pfam" id="PF12796">
    <property type="entry name" value="Ank_2"/>
    <property type="match status" value="2"/>
</dbReference>
<dbReference type="PANTHER" id="PTHR46224:SF64">
    <property type="entry name" value="IQ MOTIF AND ANKYRIN REPEAT DOMAIN-CONTAINING PROTEIN 1"/>
    <property type="match status" value="1"/>
</dbReference>
<feature type="region of interest" description="Disordered" evidence="2">
    <location>
        <begin position="135"/>
        <end position="159"/>
    </location>
</feature>
<dbReference type="Gene3D" id="1.25.40.20">
    <property type="entry name" value="Ankyrin repeat-containing domain"/>
    <property type="match status" value="2"/>
</dbReference>
<dbReference type="PROSITE" id="PS50088">
    <property type="entry name" value="ANK_REPEAT"/>
    <property type="match status" value="5"/>
</dbReference>
<evidence type="ECO:0000313" key="4">
    <source>
        <dbReference type="EMBL" id="VTZ78952.1"/>
    </source>
</evidence>
<dbReference type="SMART" id="SM00248">
    <property type="entry name" value="ANK"/>
    <property type="match status" value="7"/>
</dbReference>
<dbReference type="OrthoDB" id="409391at2759"/>
<protein>
    <submittedName>
        <fullName evidence="3">Ankyrin, putative</fullName>
    </submittedName>
    <submittedName>
        <fullName evidence="4">Ankyrin-repeat protein, putative</fullName>
    </submittedName>
</protein>
<dbReference type="VEuPathDB" id="PlasmoDB:PY00018"/>
<reference evidence="4" key="2">
    <citation type="submission" date="2014-05" db="EMBL/GenBank/DDBJ databases">
        <authorList>
            <person name="Aslett M.A."/>
            <person name="De Silva N."/>
        </authorList>
    </citation>
    <scope>NUCLEOTIDE SEQUENCE</scope>
    <source>
        <strain evidence="4">17X</strain>
    </source>
</reference>
<accession>A0A078KCF5</accession>
<evidence type="ECO:0000313" key="6">
    <source>
        <dbReference type="Proteomes" id="UP000072904"/>
    </source>
</evidence>
<dbReference type="PROSITE" id="PS50297">
    <property type="entry name" value="ANK_REP_REGION"/>
    <property type="match status" value="4"/>
</dbReference>
<feature type="repeat" description="ANK" evidence="1">
    <location>
        <begin position="526"/>
        <end position="554"/>
    </location>
</feature>
<dbReference type="VEuPathDB" id="PlasmoDB:PY17X_1022200"/>
<keyword evidence="1" id="KW-0040">ANK repeat</keyword>
<name>A0A078KCF5_PLAYE</name>
<feature type="repeat" description="ANK" evidence="1">
    <location>
        <begin position="324"/>
        <end position="356"/>
    </location>
</feature>
<dbReference type="InterPro" id="IPR002110">
    <property type="entry name" value="Ankyrin_rpt"/>
</dbReference>
<dbReference type="VEuPathDB" id="PlasmoDB:Py17XNL_001002270"/>
<reference evidence="3" key="3">
    <citation type="submission" date="2014-05" db="EMBL/GenBank/DDBJ databases">
        <authorList>
            <person name="Aslett A.Martin."/>
            <person name="De Silva Nishadi"/>
        </authorList>
    </citation>
    <scope>NUCLEOTIDE SEQUENCE</scope>
    <source>
        <strain evidence="3">YM</strain>
    </source>
</reference>
<sequence>MVINKSGVNMMREPKYMIQNFFKINETNNKEENDLKCLHKNSYKQNKKKQTSRNRIKYLTYTDNENISNFYSWPCHFVYFRNQTDTKIKCTKNKHIKNDENKMKYHLLRFSSLTNINKSASQMLHYDNMIEKNMSKDDSTKYDSTKEDSTEEDSTKDSAKELCEPHIYSNEKKRKGILKIEKWNKKEKKTVRINICCDNNNDKIGECFILVDKNELIQPQIKSADNCSLSQINCKLYNKNKSIINICENDERQGLISNSSYGDGFTYSDLDAYMGEYMDNIENDSSMGSFDLEPIHLASNDGNIELIKYLLKSGIDINSKTKVRKYTALHICASKGDINTVKFLVNNNADINALTYNNETALWFASISNHLNVCKYLLENGALLYLNKKGDSALHAASTMGNYEIVKLLIDNSANITHLDVNLLEPIHYASFEGHKGIVKILMYKQIEQTLKETMNKIIYNMKKYNVYTKNLETYYYFKYKSIIKKKIISKVLCCAITSRSYKLVKYILNKGTDVNYFDIRLQLFPIHAAAISGNIKIFKFLIQKGANLFAKTPCNNLAINLVENVKLRQYILQQSRKINLRNAWIIRNKKSDHIFSHLSYDTFYHTCLFF</sequence>
<dbReference type="PANTHER" id="PTHR46224">
    <property type="entry name" value="ANKYRIN REPEAT FAMILY PROTEIN"/>
    <property type="match status" value="1"/>
</dbReference>
<gene>
    <name evidence="4" type="ORF">PY17X_1022200</name>
    <name evidence="3" type="ORF">PYYM_1021900</name>
</gene>
<organism evidence="3 6">
    <name type="scientific">Plasmodium yoelii</name>
    <dbReference type="NCBI Taxonomy" id="5861"/>
    <lineage>
        <taxon>Eukaryota</taxon>
        <taxon>Sar</taxon>
        <taxon>Alveolata</taxon>
        <taxon>Apicomplexa</taxon>
        <taxon>Aconoidasida</taxon>
        <taxon>Haemosporida</taxon>
        <taxon>Plasmodiidae</taxon>
        <taxon>Plasmodium</taxon>
        <taxon>Plasmodium (Vinckeia)</taxon>
    </lineage>
</organism>
<dbReference type="GeneID" id="3806948"/>
<dbReference type="KEGG" id="pyo:PY17X_1022200"/>
<evidence type="ECO:0000256" key="1">
    <source>
        <dbReference type="PROSITE-ProRule" id="PRU00023"/>
    </source>
</evidence>
<dbReference type="RefSeq" id="XP_729650.2">
    <property type="nucleotide sequence ID" value="XM_724557.2"/>
</dbReference>
<dbReference type="OMA" id="RINICCD"/>
<dbReference type="Pfam" id="PF13637">
    <property type="entry name" value="Ank_4"/>
    <property type="match status" value="1"/>
</dbReference>
<feature type="repeat" description="ANK" evidence="1">
    <location>
        <begin position="389"/>
        <end position="421"/>
    </location>
</feature>
<proteinExistence type="predicted"/>
<reference evidence="4" key="4">
    <citation type="submission" date="2019-05" db="EMBL/GenBank/DDBJ databases">
        <authorList>
            <consortium name="Pathogen Informatics"/>
        </authorList>
    </citation>
    <scope>NUCLEOTIDE SEQUENCE</scope>
    <source>
        <strain evidence="4">17X</strain>
    </source>
</reference>
<dbReference type="InterPro" id="IPR036770">
    <property type="entry name" value="Ankyrin_rpt-contain_sf"/>
</dbReference>
<reference evidence="5 6" key="1">
    <citation type="journal article" date="2014" name="BMC Biol.">
        <title>A comprehensive evaluation of rodent malaria parasite genomes and gene expression.</title>
        <authorList>
            <person name="Otto T.D."/>
            <person name="Bohme U."/>
            <person name="Jackson A.P."/>
            <person name="Hunt M."/>
            <person name="Franke-Fayard B."/>
            <person name="Hoeijmakers W.A."/>
            <person name="Religa A.A."/>
            <person name="Robertson L."/>
            <person name="Sanders M."/>
            <person name="Ogun S.A."/>
            <person name="Cunningham D."/>
            <person name="Erhart A."/>
            <person name="Billker O."/>
            <person name="Khan S.M."/>
            <person name="Stunnenberg H.G."/>
            <person name="Langhorne J."/>
            <person name="Holder A.A."/>
            <person name="Waters A.P."/>
            <person name="Newbold C.I."/>
            <person name="Pain A."/>
            <person name="Berriman M."/>
            <person name="Janse C.J."/>
        </authorList>
    </citation>
    <scope>NUCLEOTIDE SEQUENCE [LARGE SCALE GENOMIC DNA]</scope>
    <source>
        <strain evidence="4 5">17X</strain>
        <strain evidence="3 6">YM</strain>
    </source>
</reference>
<dbReference type="InterPro" id="IPR051616">
    <property type="entry name" value="Cul2-RING_E3_ligase_SR"/>
</dbReference>
<evidence type="ECO:0000256" key="2">
    <source>
        <dbReference type="SAM" id="MobiDB-lite"/>
    </source>
</evidence>
<dbReference type="EMBL" id="LK934638">
    <property type="protein sequence ID" value="CDU85057.1"/>
    <property type="molecule type" value="Genomic_DNA"/>
</dbReference>
<dbReference type="Proteomes" id="UP000072874">
    <property type="component" value="Chromosome 10"/>
</dbReference>
<dbReference type="EMBL" id="LM993664">
    <property type="protein sequence ID" value="VTZ78952.1"/>
    <property type="molecule type" value="Genomic_DNA"/>
</dbReference>
<dbReference type="AlphaFoldDB" id="A0A078KCF5"/>
<evidence type="ECO:0000313" key="5">
    <source>
        <dbReference type="Proteomes" id="UP000072874"/>
    </source>
</evidence>